<name>A0ABP0F4W0_CLALP</name>
<dbReference type="CDD" id="cd16018">
    <property type="entry name" value="Enpp"/>
    <property type="match status" value="1"/>
</dbReference>
<reference evidence="2 3" key="1">
    <citation type="submission" date="2024-02" db="EMBL/GenBank/DDBJ databases">
        <authorList>
            <person name="Daric V."/>
            <person name="Darras S."/>
        </authorList>
    </citation>
    <scope>NUCLEOTIDE SEQUENCE [LARGE SCALE GENOMIC DNA]</scope>
</reference>
<dbReference type="PANTHER" id="PTHR10151:SF126">
    <property type="entry name" value="ECTONUCLEOTIDE PYROPHOSPHATASE_PHOSPHODIESTERASE FAMILY MEMBER 7-LIKE"/>
    <property type="match status" value="1"/>
</dbReference>
<dbReference type="Pfam" id="PF01663">
    <property type="entry name" value="Phosphodiest"/>
    <property type="match status" value="1"/>
</dbReference>
<evidence type="ECO:0000313" key="2">
    <source>
        <dbReference type="EMBL" id="CAK8673881.1"/>
    </source>
</evidence>
<evidence type="ECO:0000256" key="1">
    <source>
        <dbReference type="SAM" id="Phobius"/>
    </source>
</evidence>
<dbReference type="PANTHER" id="PTHR10151">
    <property type="entry name" value="ECTONUCLEOTIDE PYROPHOSPHATASE/PHOSPHODIESTERASE"/>
    <property type="match status" value="1"/>
</dbReference>
<keyword evidence="1" id="KW-0812">Transmembrane</keyword>
<gene>
    <name evidence="2" type="ORF">CVLEPA_LOCUS3623</name>
</gene>
<dbReference type="Gene3D" id="3.40.720.10">
    <property type="entry name" value="Alkaline Phosphatase, subunit A"/>
    <property type="match status" value="1"/>
</dbReference>
<keyword evidence="1" id="KW-0472">Membrane</keyword>
<protein>
    <submittedName>
        <fullName evidence="2">Uncharacterized protein</fullName>
    </submittedName>
</protein>
<proteinExistence type="predicted"/>
<comment type="caution">
    <text evidence="2">The sequence shown here is derived from an EMBL/GenBank/DDBJ whole genome shotgun (WGS) entry which is preliminary data.</text>
</comment>
<dbReference type="InterPro" id="IPR002591">
    <property type="entry name" value="Phosphodiest/P_Trfase"/>
</dbReference>
<dbReference type="Gene3D" id="3.30.1360.180">
    <property type="match status" value="1"/>
</dbReference>
<dbReference type="InterPro" id="IPR017850">
    <property type="entry name" value="Alkaline_phosphatase_core_sf"/>
</dbReference>
<organism evidence="2 3">
    <name type="scientific">Clavelina lepadiformis</name>
    <name type="common">Light-bulb sea squirt</name>
    <name type="synonym">Ascidia lepadiformis</name>
    <dbReference type="NCBI Taxonomy" id="159417"/>
    <lineage>
        <taxon>Eukaryota</taxon>
        <taxon>Metazoa</taxon>
        <taxon>Chordata</taxon>
        <taxon>Tunicata</taxon>
        <taxon>Ascidiacea</taxon>
        <taxon>Aplousobranchia</taxon>
        <taxon>Clavelinidae</taxon>
        <taxon>Clavelina</taxon>
    </lineage>
</organism>
<dbReference type="SUPFAM" id="SSF53649">
    <property type="entry name" value="Alkaline phosphatase-like"/>
    <property type="match status" value="1"/>
</dbReference>
<sequence>MANEVRYLIALVVLVGTIILGRLYQEQYAVRRKPLQKLLLVSLDGVRHDYFDRAPNLPAFKYLRQNGVQAKYMKGAFPTLTLPSHFTIATGLYPESHGVVHNLHYNVSSGVVPTWTYFDTYHENKWWDNGAEPIWITAVKQNLRSGGYLFPGSYLKTGKLQANLYNGKYVEDNISLHNETIWHRRIDEVMNWFTKENLDMIAFYFDEPDLHGHKNGAESPIIRDVSLPLLSRTIMYLLKRVKETGLENDLNIIITSDHGHHSIDLSVTEENAISLEKHVDFNQIEYFFEYGPMGMMEPKPGYVQQVYEKLRDAHPQMKVYLKEDLPERWHYKRNSRIPSIVILANPGYELYRKYPGYHYQRSNHGYDNDHPSMRTIYYSIGPAFKKNHVIEGFESVDIYPLMCHLLGLKPAPNNGSLDILMDTLL</sequence>
<accession>A0ABP0F4W0</accession>
<feature type="transmembrane region" description="Helical" evidence="1">
    <location>
        <begin position="6"/>
        <end position="24"/>
    </location>
</feature>
<keyword evidence="3" id="KW-1185">Reference proteome</keyword>
<dbReference type="Proteomes" id="UP001642483">
    <property type="component" value="Unassembled WGS sequence"/>
</dbReference>
<dbReference type="EMBL" id="CAWYQH010000002">
    <property type="protein sequence ID" value="CAK8673881.1"/>
    <property type="molecule type" value="Genomic_DNA"/>
</dbReference>
<evidence type="ECO:0000313" key="3">
    <source>
        <dbReference type="Proteomes" id="UP001642483"/>
    </source>
</evidence>
<keyword evidence="1" id="KW-1133">Transmembrane helix</keyword>